<keyword evidence="6 13" id="KW-1133">Transmembrane helix</keyword>
<keyword evidence="16" id="KW-1185">Reference proteome</keyword>
<gene>
    <name evidence="15" type="ORF">QO012_002698</name>
</gene>
<keyword evidence="7" id="KW-0443">Lipid metabolism</keyword>
<feature type="compositionally biased region" description="Low complexity" evidence="12">
    <location>
        <begin position="267"/>
        <end position="280"/>
    </location>
</feature>
<keyword evidence="8 13" id="KW-0472">Membrane</keyword>
<protein>
    <submittedName>
        <fullName evidence="15">CDP-diacylglycerol--serine O-phosphatidyltransferase</fullName>
        <ecNumber evidence="15">2.7.8.8</ecNumber>
    </submittedName>
</protein>
<evidence type="ECO:0000256" key="10">
    <source>
        <dbReference type="ARBA" id="ARBA00023264"/>
    </source>
</evidence>
<evidence type="ECO:0000256" key="8">
    <source>
        <dbReference type="ARBA" id="ARBA00023136"/>
    </source>
</evidence>
<dbReference type="InterPro" id="IPR000462">
    <property type="entry name" value="CDP-OH_P_trans"/>
</dbReference>
<comment type="subcellular location">
    <subcellularLocation>
        <location evidence="1">Membrane</location>
        <topology evidence="1">Multi-pass membrane protein</topology>
    </subcellularLocation>
</comment>
<evidence type="ECO:0000256" key="1">
    <source>
        <dbReference type="ARBA" id="ARBA00004141"/>
    </source>
</evidence>
<evidence type="ECO:0000256" key="3">
    <source>
        <dbReference type="ARBA" id="ARBA00022516"/>
    </source>
</evidence>
<reference evidence="15 16" key="1">
    <citation type="submission" date="2023-07" db="EMBL/GenBank/DDBJ databases">
        <title>Genomic Encyclopedia of Type Strains, Phase IV (KMG-IV): sequencing the most valuable type-strain genomes for metagenomic binning, comparative biology and taxonomic classification.</title>
        <authorList>
            <person name="Goeker M."/>
        </authorList>
    </citation>
    <scope>NUCLEOTIDE SEQUENCE [LARGE SCALE GENOMIC DNA]</scope>
    <source>
        <strain evidence="15 16">DSM 19013</strain>
    </source>
</reference>
<evidence type="ECO:0000256" key="13">
    <source>
        <dbReference type="SAM" id="Phobius"/>
    </source>
</evidence>
<evidence type="ECO:0000256" key="9">
    <source>
        <dbReference type="ARBA" id="ARBA00023209"/>
    </source>
</evidence>
<dbReference type="Proteomes" id="UP001231124">
    <property type="component" value="Unassembled WGS sequence"/>
</dbReference>
<dbReference type="InterPro" id="IPR050324">
    <property type="entry name" value="CDP-alcohol_PTase-I"/>
</dbReference>
<comment type="caution">
    <text evidence="15">The sequence shown here is derived from an EMBL/GenBank/DDBJ whole genome shotgun (WGS) entry which is preliminary data.</text>
</comment>
<evidence type="ECO:0000256" key="5">
    <source>
        <dbReference type="ARBA" id="ARBA00022692"/>
    </source>
</evidence>
<dbReference type="EC" id="2.7.8.8" evidence="15"/>
<evidence type="ECO:0000256" key="4">
    <source>
        <dbReference type="ARBA" id="ARBA00022679"/>
    </source>
</evidence>
<dbReference type="Pfam" id="PF01066">
    <property type="entry name" value="CDP-OH_P_transf"/>
    <property type="match status" value="1"/>
</dbReference>
<evidence type="ECO:0000256" key="2">
    <source>
        <dbReference type="ARBA" id="ARBA00010441"/>
    </source>
</evidence>
<proteinExistence type="inferred from homology"/>
<keyword evidence="5 13" id="KW-0812">Transmembrane</keyword>
<dbReference type="Pfam" id="PF08009">
    <property type="entry name" value="CDP-OH_P_tran_2"/>
    <property type="match status" value="1"/>
</dbReference>
<accession>A0ABU0I0R4</accession>
<feature type="transmembrane region" description="Helical" evidence="13">
    <location>
        <begin position="152"/>
        <end position="173"/>
    </location>
</feature>
<feature type="transmembrane region" description="Helical" evidence="13">
    <location>
        <begin position="214"/>
        <end position="231"/>
    </location>
</feature>
<evidence type="ECO:0000256" key="7">
    <source>
        <dbReference type="ARBA" id="ARBA00023098"/>
    </source>
</evidence>
<keyword evidence="9" id="KW-0594">Phospholipid biosynthesis</keyword>
<dbReference type="PROSITE" id="PS00379">
    <property type="entry name" value="CDP_ALCOHOL_P_TRANSF"/>
    <property type="match status" value="1"/>
</dbReference>
<organism evidence="15 16">
    <name type="scientific">Methylobacterium aerolatum</name>
    <dbReference type="NCBI Taxonomy" id="418708"/>
    <lineage>
        <taxon>Bacteria</taxon>
        <taxon>Pseudomonadati</taxon>
        <taxon>Pseudomonadota</taxon>
        <taxon>Alphaproteobacteria</taxon>
        <taxon>Hyphomicrobiales</taxon>
        <taxon>Methylobacteriaceae</taxon>
        <taxon>Methylobacterium</taxon>
    </lineage>
</organism>
<feature type="transmembrane region" description="Helical" evidence="13">
    <location>
        <begin position="179"/>
        <end position="202"/>
    </location>
</feature>
<keyword evidence="4 11" id="KW-0808">Transferase</keyword>
<evidence type="ECO:0000256" key="6">
    <source>
        <dbReference type="ARBA" id="ARBA00022989"/>
    </source>
</evidence>
<dbReference type="EMBL" id="JAUSVP010000007">
    <property type="protein sequence ID" value="MDQ0448190.1"/>
    <property type="molecule type" value="Genomic_DNA"/>
</dbReference>
<evidence type="ECO:0000259" key="14">
    <source>
        <dbReference type="Pfam" id="PF08009"/>
    </source>
</evidence>
<evidence type="ECO:0000313" key="15">
    <source>
        <dbReference type="EMBL" id="MDQ0448190.1"/>
    </source>
</evidence>
<keyword evidence="3" id="KW-0444">Lipid biosynthesis</keyword>
<evidence type="ECO:0000313" key="16">
    <source>
        <dbReference type="Proteomes" id="UP001231124"/>
    </source>
</evidence>
<evidence type="ECO:0000256" key="12">
    <source>
        <dbReference type="SAM" id="MobiDB-lite"/>
    </source>
</evidence>
<dbReference type="InterPro" id="IPR048254">
    <property type="entry name" value="CDP_ALCOHOL_P_TRANSF_CS"/>
</dbReference>
<dbReference type="GO" id="GO:0003882">
    <property type="term" value="F:CDP-diacylglycerol-serine O-phosphatidyltransferase activity"/>
    <property type="evidence" value="ECO:0007669"/>
    <property type="project" value="UniProtKB-EC"/>
</dbReference>
<feature type="domain" description="CDP-alcohol phosphatidyltransferase C-terminal" evidence="14">
    <location>
        <begin position="215"/>
        <end position="250"/>
    </location>
</feature>
<dbReference type="RefSeq" id="WP_238201756.1">
    <property type="nucleotide sequence ID" value="NZ_BPQE01000005.1"/>
</dbReference>
<feature type="region of interest" description="Disordered" evidence="12">
    <location>
        <begin position="267"/>
        <end position="297"/>
    </location>
</feature>
<feature type="transmembrane region" description="Helical" evidence="13">
    <location>
        <begin position="237"/>
        <end position="256"/>
    </location>
</feature>
<feature type="transmembrane region" description="Helical" evidence="13">
    <location>
        <begin position="28"/>
        <end position="49"/>
    </location>
</feature>
<comment type="similarity">
    <text evidence="2 11">Belongs to the CDP-alcohol phosphatidyltransferase class-I family.</text>
</comment>
<dbReference type="InterPro" id="IPR043130">
    <property type="entry name" value="CDP-OH_PTrfase_TM_dom"/>
</dbReference>
<feature type="transmembrane region" description="Helical" evidence="13">
    <location>
        <begin position="114"/>
        <end position="132"/>
    </location>
</feature>
<keyword evidence="10" id="KW-1208">Phospholipid metabolism</keyword>
<dbReference type="PANTHER" id="PTHR14269">
    <property type="entry name" value="CDP-DIACYLGLYCEROL--GLYCEROL-3-PHOSPHATE 3-PHOSPHATIDYLTRANSFERASE-RELATED"/>
    <property type="match status" value="1"/>
</dbReference>
<dbReference type="PANTHER" id="PTHR14269:SF61">
    <property type="entry name" value="CDP-DIACYLGLYCEROL--SERINE O-PHOSPHATIDYLTRANSFERASE"/>
    <property type="match status" value="1"/>
</dbReference>
<sequence>MDDLFPPFAPDPNEPRPRRFKPVPFRMIAPNMITLMALCLGLTAIRLAFEGKFEPAVIAVVAAGVLDGIDGRVARLLKGTSRFGAELDSLADFVNFGCAPALILYGFVLFHLKSLGWIVALIFAIAMGLRLARFNAMLDDPSRPEWKKDYFVGMPAPAGALTAMLPLYLHFLGLGFDAWAAPAVLAYVLAVALLVVSTVPTFSGKTMGKRVPRGWVLPIFLLGVAAFGILISYPFEALVAVSVGYLITIPIGAAQYRRRVKSEGKGEAALAETAPAEAAAGQPGRADDRPAPAMDGG</sequence>
<feature type="transmembrane region" description="Helical" evidence="13">
    <location>
        <begin position="89"/>
        <end position="108"/>
    </location>
</feature>
<dbReference type="InterPro" id="IPR012616">
    <property type="entry name" value="CDP-OH_P_trans_C"/>
</dbReference>
<name>A0ABU0I0R4_9HYPH</name>
<evidence type="ECO:0000256" key="11">
    <source>
        <dbReference type="RuleBase" id="RU003750"/>
    </source>
</evidence>
<dbReference type="Gene3D" id="1.20.120.1760">
    <property type="match status" value="1"/>
</dbReference>